<reference evidence="1 2" key="1">
    <citation type="journal article" date="2019" name="Int. J. Syst. Evol. Microbiol.">
        <title>The Global Catalogue of Microorganisms (GCM) 10K type strain sequencing project: providing services to taxonomists for standard genome sequencing and annotation.</title>
        <authorList>
            <consortium name="The Broad Institute Genomics Platform"/>
            <consortium name="The Broad Institute Genome Sequencing Center for Infectious Disease"/>
            <person name="Wu L."/>
            <person name="Ma J."/>
        </authorList>
    </citation>
    <scope>NUCLEOTIDE SEQUENCE [LARGE SCALE GENOMIC DNA]</scope>
    <source>
        <strain evidence="1 2">GX26</strain>
    </source>
</reference>
<dbReference type="AlphaFoldDB" id="A0ABD5VI95"/>
<dbReference type="InterPro" id="IPR024064">
    <property type="entry name" value="FdhE-like_sf"/>
</dbReference>
<name>A0ABD5VI95_9EURY</name>
<organism evidence="1 2">
    <name type="scientific">Halorubellus litoreus</name>
    <dbReference type="NCBI Taxonomy" id="755308"/>
    <lineage>
        <taxon>Archaea</taxon>
        <taxon>Methanobacteriati</taxon>
        <taxon>Methanobacteriota</taxon>
        <taxon>Stenosarchaea group</taxon>
        <taxon>Halobacteria</taxon>
        <taxon>Halobacteriales</taxon>
        <taxon>Halorubellaceae</taxon>
        <taxon>Halorubellus</taxon>
    </lineage>
</organism>
<proteinExistence type="predicted"/>
<comment type="caution">
    <text evidence="1">The sequence shown here is derived from an EMBL/GenBank/DDBJ whole genome shotgun (WGS) entry which is preliminary data.</text>
</comment>
<dbReference type="EMBL" id="JBHSXN010000003">
    <property type="protein sequence ID" value="MFC6954578.1"/>
    <property type="molecule type" value="Genomic_DNA"/>
</dbReference>
<evidence type="ECO:0000313" key="1">
    <source>
        <dbReference type="EMBL" id="MFC6954578.1"/>
    </source>
</evidence>
<protein>
    <submittedName>
        <fullName evidence="1">DUF6510 family protein</fullName>
    </submittedName>
</protein>
<dbReference type="SUPFAM" id="SSF144020">
    <property type="entry name" value="FdhE-like"/>
    <property type="match status" value="1"/>
</dbReference>
<sequence length="59" mass="6183">MDDLRSTPGQQDGTCANCGRHVSASYVRVFGDNTGTLHRCSTCSTVSDVMDGRGSGLDS</sequence>
<dbReference type="RefSeq" id="WP_227133076.1">
    <property type="nucleotide sequence ID" value="NZ_JAZAQL010000003.1"/>
</dbReference>
<evidence type="ECO:0000313" key="2">
    <source>
        <dbReference type="Proteomes" id="UP001596395"/>
    </source>
</evidence>
<gene>
    <name evidence="1" type="ORF">ACFQGB_17065</name>
</gene>
<accession>A0ABD5VI95</accession>
<dbReference type="InterPro" id="IPR055985">
    <property type="entry name" value="DUF7563"/>
</dbReference>
<dbReference type="Proteomes" id="UP001596395">
    <property type="component" value="Unassembled WGS sequence"/>
</dbReference>
<dbReference type="Pfam" id="PF24444">
    <property type="entry name" value="DUF7563"/>
    <property type="match status" value="1"/>
</dbReference>
<keyword evidence="2" id="KW-1185">Reference proteome</keyword>